<proteinExistence type="predicted"/>
<name>A0A385PYL8_9FIRM</name>
<dbReference type="Pfam" id="PF12669">
    <property type="entry name" value="FeoB_associated"/>
    <property type="match status" value="1"/>
</dbReference>
<dbReference type="EMBL" id="CP032364">
    <property type="protein sequence ID" value="AYA99261.1"/>
    <property type="molecule type" value="Genomic_DNA"/>
</dbReference>
<keyword evidence="4" id="KW-1185">Reference proteome</keyword>
<dbReference type="OrthoDB" id="2066493at2"/>
<evidence type="ECO:0000313" key="3">
    <source>
        <dbReference type="EMBL" id="AYA99261.1"/>
    </source>
</evidence>
<keyword evidence="2" id="KW-1133">Transmembrane helix</keyword>
<feature type="compositionally biased region" description="Gly residues" evidence="1">
    <location>
        <begin position="32"/>
        <end position="46"/>
    </location>
</feature>
<evidence type="ECO:0000313" key="4">
    <source>
        <dbReference type="Proteomes" id="UP000265562"/>
    </source>
</evidence>
<dbReference type="Proteomes" id="UP000265562">
    <property type="component" value="Chromosome"/>
</dbReference>
<sequence length="46" mass="4471">MAATVIISAALVGVVGLIIRSIYKDKKNGKSSCGGGCGGCSGSCHT</sequence>
<gene>
    <name evidence="3" type="ORF">D4A81_04505</name>
</gene>
<organism evidence="3 4">
    <name type="scientific">Lachnoanaerobaculum umeaense</name>
    <dbReference type="NCBI Taxonomy" id="617123"/>
    <lineage>
        <taxon>Bacteria</taxon>
        <taxon>Bacillati</taxon>
        <taxon>Bacillota</taxon>
        <taxon>Clostridia</taxon>
        <taxon>Lachnospirales</taxon>
        <taxon>Lachnospiraceae</taxon>
        <taxon>Lachnoanaerobaculum</taxon>
    </lineage>
</organism>
<evidence type="ECO:0000256" key="2">
    <source>
        <dbReference type="SAM" id="Phobius"/>
    </source>
</evidence>
<evidence type="ECO:0000256" key="1">
    <source>
        <dbReference type="SAM" id="MobiDB-lite"/>
    </source>
</evidence>
<keyword evidence="2" id="KW-0812">Transmembrane</keyword>
<accession>A0A385PYL8</accession>
<keyword evidence="2" id="KW-0472">Membrane</keyword>
<dbReference type="AlphaFoldDB" id="A0A385PYL8"/>
<dbReference type="RefSeq" id="WP_111525675.1">
    <property type="nucleotide sequence ID" value="NZ_CP032364.1"/>
</dbReference>
<reference evidence="3 4" key="1">
    <citation type="submission" date="2018-09" db="EMBL/GenBank/DDBJ databases">
        <title>Genome sequencing of Lachnoanaerobaculum umeaense DSM 23576.</title>
        <authorList>
            <person name="Kook J.-K."/>
            <person name="Park S.-N."/>
            <person name="Lim Y.K."/>
        </authorList>
    </citation>
    <scope>NUCLEOTIDE SEQUENCE [LARGE SCALE GENOMIC DNA]</scope>
    <source>
        <strain evidence="4">DSM 23576 \ CCUG 58757</strain>
    </source>
</reference>
<feature type="region of interest" description="Disordered" evidence="1">
    <location>
        <begin position="27"/>
        <end position="46"/>
    </location>
</feature>
<feature type="transmembrane region" description="Helical" evidence="2">
    <location>
        <begin position="6"/>
        <end position="23"/>
    </location>
</feature>
<protein>
    <submittedName>
        <fullName evidence="3">FeoB-associated Cys-rich membrane protein</fullName>
    </submittedName>
</protein>
<dbReference type="KEGG" id="lua:D4A81_04505"/>